<evidence type="ECO:0000313" key="2">
    <source>
        <dbReference type="EMBL" id="OIQ63203.1"/>
    </source>
</evidence>
<dbReference type="InterPro" id="IPR036390">
    <property type="entry name" value="WH_DNA-bd_sf"/>
</dbReference>
<gene>
    <name evidence="2" type="primary">ftsK_15</name>
    <name evidence="2" type="ORF">GALL_552560</name>
</gene>
<dbReference type="SUPFAM" id="SSF46785">
    <property type="entry name" value="Winged helix' DNA-binding domain"/>
    <property type="match status" value="1"/>
</dbReference>
<sequence length="220" mass="24069">MNIKAKQDPLFEAVKQMVIEKRTPSISLAQRTFRINYSRAASLLEAMEGDVVTTMDEHGMRKMLTGETNDYCVMENTGQQLFPELTISLTTTDVDLMAALSSTVGDFSMVLQVSPNDVMKSTGMVAIPSGVITANDVGRVIEAGMSCLRSIVQASPICHFLVDGNLQTEFMPIGMPAKKLQVSIALLPIPEGMLQRWHGLANALGRNLVGWRIEEVSAHE</sequence>
<dbReference type="Pfam" id="PF02491">
    <property type="entry name" value="SHS2_FTSA"/>
    <property type="match status" value="1"/>
</dbReference>
<dbReference type="EMBL" id="MLJW01009212">
    <property type="protein sequence ID" value="OIQ63203.1"/>
    <property type="molecule type" value="Genomic_DNA"/>
</dbReference>
<dbReference type="Pfam" id="PF09397">
    <property type="entry name" value="FtsK_gamma"/>
    <property type="match status" value="1"/>
</dbReference>
<reference evidence="2" key="1">
    <citation type="submission" date="2016-10" db="EMBL/GenBank/DDBJ databases">
        <title>Sequence of Gallionella enrichment culture.</title>
        <authorList>
            <person name="Poehlein A."/>
            <person name="Muehling M."/>
            <person name="Daniel R."/>
        </authorList>
    </citation>
    <scope>NUCLEOTIDE SEQUENCE</scope>
</reference>
<proteinExistence type="predicted"/>
<accession>A0A1J5PD95</accession>
<dbReference type="InterPro" id="IPR036388">
    <property type="entry name" value="WH-like_DNA-bd_sf"/>
</dbReference>
<dbReference type="Gene3D" id="1.10.10.10">
    <property type="entry name" value="Winged helix-like DNA-binding domain superfamily/Winged helix DNA-binding domain"/>
    <property type="match status" value="1"/>
</dbReference>
<protein>
    <submittedName>
        <fullName evidence="2">DNA translocase FtsK</fullName>
    </submittedName>
</protein>
<dbReference type="InterPro" id="IPR003494">
    <property type="entry name" value="SHS2_FtsA"/>
</dbReference>
<evidence type="ECO:0000259" key="1">
    <source>
        <dbReference type="SMART" id="SM00843"/>
    </source>
</evidence>
<name>A0A1J5PD95_9ZZZZ</name>
<dbReference type="GO" id="GO:0051301">
    <property type="term" value="P:cell division"/>
    <property type="evidence" value="ECO:0007669"/>
    <property type="project" value="InterPro"/>
</dbReference>
<organism evidence="2">
    <name type="scientific">mine drainage metagenome</name>
    <dbReference type="NCBI Taxonomy" id="410659"/>
    <lineage>
        <taxon>unclassified sequences</taxon>
        <taxon>metagenomes</taxon>
        <taxon>ecological metagenomes</taxon>
    </lineage>
</organism>
<dbReference type="InterPro" id="IPR018541">
    <property type="entry name" value="Ftsk_gamma"/>
</dbReference>
<feature type="domain" description="FtsK gamma" evidence="1">
    <location>
        <begin position="4"/>
        <end position="68"/>
    </location>
</feature>
<dbReference type="AlphaFoldDB" id="A0A1J5PD95"/>
<comment type="caution">
    <text evidence="2">The sequence shown here is derived from an EMBL/GenBank/DDBJ whole genome shotgun (WGS) entry which is preliminary data.</text>
</comment>
<dbReference type="SMART" id="SM00843">
    <property type="entry name" value="Ftsk_gamma"/>
    <property type="match status" value="1"/>
</dbReference>